<gene>
    <name evidence="1" type="ORF">DPMN_174319</name>
</gene>
<comment type="caution">
    <text evidence="1">The sequence shown here is derived from an EMBL/GenBank/DDBJ whole genome shotgun (WGS) entry which is preliminary data.</text>
</comment>
<keyword evidence="2" id="KW-1185">Reference proteome</keyword>
<evidence type="ECO:0000313" key="2">
    <source>
        <dbReference type="Proteomes" id="UP000828390"/>
    </source>
</evidence>
<dbReference type="Proteomes" id="UP000828390">
    <property type="component" value="Unassembled WGS sequence"/>
</dbReference>
<dbReference type="AlphaFoldDB" id="A0A9D4IF15"/>
<accession>A0A9D4IF15</accession>
<name>A0A9D4IF15_DREPO</name>
<reference evidence="1" key="2">
    <citation type="submission" date="2020-11" db="EMBL/GenBank/DDBJ databases">
        <authorList>
            <person name="McCartney M.A."/>
            <person name="Auch B."/>
            <person name="Kono T."/>
            <person name="Mallez S."/>
            <person name="Becker A."/>
            <person name="Gohl D.M."/>
            <person name="Silverstein K.A.T."/>
            <person name="Koren S."/>
            <person name="Bechman K.B."/>
            <person name="Herman A."/>
            <person name="Abrahante J.E."/>
            <person name="Garbe J."/>
        </authorList>
    </citation>
    <scope>NUCLEOTIDE SEQUENCE</scope>
    <source>
        <strain evidence="1">Duluth1</strain>
        <tissue evidence="1">Whole animal</tissue>
    </source>
</reference>
<dbReference type="EMBL" id="JAIWYP010000009">
    <property type="protein sequence ID" value="KAH3772971.1"/>
    <property type="molecule type" value="Genomic_DNA"/>
</dbReference>
<organism evidence="1 2">
    <name type="scientific">Dreissena polymorpha</name>
    <name type="common">Zebra mussel</name>
    <name type="synonym">Mytilus polymorpha</name>
    <dbReference type="NCBI Taxonomy" id="45954"/>
    <lineage>
        <taxon>Eukaryota</taxon>
        <taxon>Metazoa</taxon>
        <taxon>Spiralia</taxon>
        <taxon>Lophotrochozoa</taxon>
        <taxon>Mollusca</taxon>
        <taxon>Bivalvia</taxon>
        <taxon>Autobranchia</taxon>
        <taxon>Heteroconchia</taxon>
        <taxon>Euheterodonta</taxon>
        <taxon>Imparidentia</taxon>
        <taxon>Neoheterodontei</taxon>
        <taxon>Myida</taxon>
        <taxon>Dreissenoidea</taxon>
        <taxon>Dreissenidae</taxon>
        <taxon>Dreissena</taxon>
    </lineage>
</organism>
<sequence length="91" mass="10070">MHMPQARYSQVEAYMIPADNAEKDEAVTKAYESVLILSLSKLQGPIYEEFAAEVKKRALASYDITIESVSAVLSHLITDSCLITTVITLSF</sequence>
<reference evidence="1" key="1">
    <citation type="journal article" date="2019" name="bioRxiv">
        <title>The Genome of the Zebra Mussel, Dreissena polymorpha: A Resource for Invasive Species Research.</title>
        <authorList>
            <person name="McCartney M.A."/>
            <person name="Auch B."/>
            <person name="Kono T."/>
            <person name="Mallez S."/>
            <person name="Zhang Y."/>
            <person name="Obille A."/>
            <person name="Becker A."/>
            <person name="Abrahante J.E."/>
            <person name="Garbe J."/>
            <person name="Badalamenti J.P."/>
            <person name="Herman A."/>
            <person name="Mangelson H."/>
            <person name="Liachko I."/>
            <person name="Sullivan S."/>
            <person name="Sone E.D."/>
            <person name="Koren S."/>
            <person name="Silverstein K.A.T."/>
            <person name="Beckman K.B."/>
            <person name="Gohl D.M."/>
        </authorList>
    </citation>
    <scope>NUCLEOTIDE SEQUENCE</scope>
    <source>
        <strain evidence="1">Duluth1</strain>
        <tissue evidence="1">Whole animal</tissue>
    </source>
</reference>
<proteinExistence type="predicted"/>
<protein>
    <submittedName>
        <fullName evidence="1">Uncharacterized protein</fullName>
    </submittedName>
</protein>
<evidence type="ECO:0000313" key="1">
    <source>
        <dbReference type="EMBL" id="KAH3772971.1"/>
    </source>
</evidence>